<proteinExistence type="predicted"/>
<comment type="caution">
    <text evidence="1">The sequence shown here is derived from an EMBL/GenBank/DDBJ whole genome shotgun (WGS) entry which is preliminary data.</text>
</comment>
<organism evidence="1 2">
    <name type="scientific">Neotoma lepida</name>
    <name type="common">Desert woodrat</name>
    <dbReference type="NCBI Taxonomy" id="56216"/>
    <lineage>
        <taxon>Eukaryota</taxon>
        <taxon>Metazoa</taxon>
        <taxon>Chordata</taxon>
        <taxon>Craniata</taxon>
        <taxon>Vertebrata</taxon>
        <taxon>Euteleostomi</taxon>
        <taxon>Mammalia</taxon>
        <taxon>Eutheria</taxon>
        <taxon>Euarchontoglires</taxon>
        <taxon>Glires</taxon>
        <taxon>Rodentia</taxon>
        <taxon>Myomorpha</taxon>
        <taxon>Muroidea</taxon>
        <taxon>Cricetidae</taxon>
        <taxon>Neotominae</taxon>
        <taxon>Neotoma</taxon>
    </lineage>
</organism>
<evidence type="ECO:0000313" key="1">
    <source>
        <dbReference type="EMBL" id="OBS65663.1"/>
    </source>
</evidence>
<sequence>MKSIRKQKGRTRLQGLTSTEMPRALGPIVTVPTFTRKSQYCPNILKWPNYSQAAITAGKM</sequence>
<dbReference type="AlphaFoldDB" id="A0A1A6GHB1"/>
<dbReference type="Proteomes" id="UP000092124">
    <property type="component" value="Unassembled WGS sequence"/>
</dbReference>
<name>A0A1A6GHB1_NEOLE</name>
<keyword evidence="2" id="KW-1185">Reference proteome</keyword>
<gene>
    <name evidence="1" type="ORF">A6R68_05824</name>
</gene>
<reference evidence="1 2" key="1">
    <citation type="submission" date="2016-06" db="EMBL/GenBank/DDBJ databases">
        <title>The Draft Genome Sequence and Annotation of the Desert Woodrat Neotoma lepida.</title>
        <authorList>
            <person name="Campbell M."/>
            <person name="Oakeson K.F."/>
            <person name="Yandell M."/>
            <person name="Halpert J.R."/>
            <person name="Dearing D."/>
        </authorList>
    </citation>
    <scope>NUCLEOTIDE SEQUENCE [LARGE SCALE GENOMIC DNA]</scope>
    <source>
        <strain evidence="1">417</strain>
        <tissue evidence="1">Liver</tissue>
    </source>
</reference>
<accession>A0A1A6GHB1</accession>
<dbReference type="EMBL" id="LZPO01089559">
    <property type="protein sequence ID" value="OBS65663.1"/>
    <property type="molecule type" value="Genomic_DNA"/>
</dbReference>
<evidence type="ECO:0000313" key="2">
    <source>
        <dbReference type="Proteomes" id="UP000092124"/>
    </source>
</evidence>
<protein>
    <submittedName>
        <fullName evidence="1">Uncharacterized protein</fullName>
    </submittedName>
</protein>